<evidence type="ECO:0000313" key="10">
    <source>
        <dbReference type="EMBL" id="CAG7719139.1"/>
    </source>
</evidence>
<comment type="similarity">
    <text evidence="3">Belongs to the BRX1 family.</text>
</comment>
<comment type="function">
    <text evidence="1">Required for biogenesis of the 60S ribosomal subunit.</text>
</comment>
<dbReference type="AlphaFoldDB" id="A0A8J2K3D5"/>
<protein>
    <recommendedName>
        <fullName evidence="4">Ribosome biogenesis protein BRX1 homolog</fullName>
    </recommendedName>
    <alternativeName>
        <fullName evidence="7">Brix domain-containing protein 2 homolog</fullName>
    </alternativeName>
</protein>
<organism evidence="10 11">
    <name type="scientific">Allacma fusca</name>
    <dbReference type="NCBI Taxonomy" id="39272"/>
    <lineage>
        <taxon>Eukaryota</taxon>
        <taxon>Metazoa</taxon>
        <taxon>Ecdysozoa</taxon>
        <taxon>Arthropoda</taxon>
        <taxon>Hexapoda</taxon>
        <taxon>Collembola</taxon>
        <taxon>Symphypleona</taxon>
        <taxon>Sminthuridae</taxon>
        <taxon>Allacma</taxon>
    </lineage>
</organism>
<evidence type="ECO:0000313" key="11">
    <source>
        <dbReference type="Proteomes" id="UP000708208"/>
    </source>
</evidence>
<keyword evidence="5" id="KW-0690">Ribosome biogenesis</keyword>
<dbReference type="PROSITE" id="PS50833">
    <property type="entry name" value="BRIX"/>
    <property type="match status" value="1"/>
</dbReference>
<evidence type="ECO:0000256" key="4">
    <source>
        <dbReference type="ARBA" id="ARBA00020522"/>
    </source>
</evidence>
<evidence type="ECO:0000256" key="2">
    <source>
        <dbReference type="ARBA" id="ARBA00004604"/>
    </source>
</evidence>
<dbReference type="GO" id="GO:0019843">
    <property type="term" value="F:rRNA binding"/>
    <property type="evidence" value="ECO:0007669"/>
    <property type="project" value="InterPro"/>
</dbReference>
<dbReference type="InterPro" id="IPR026532">
    <property type="entry name" value="BRX1"/>
</dbReference>
<dbReference type="OrthoDB" id="1638493at2759"/>
<evidence type="ECO:0000256" key="7">
    <source>
        <dbReference type="ARBA" id="ARBA00080845"/>
    </source>
</evidence>
<keyword evidence="6" id="KW-0539">Nucleus</keyword>
<dbReference type="Proteomes" id="UP000708208">
    <property type="component" value="Unassembled WGS sequence"/>
</dbReference>
<gene>
    <name evidence="10" type="ORF">AFUS01_LOCUS8480</name>
</gene>
<dbReference type="EMBL" id="CAJVCH010058953">
    <property type="protein sequence ID" value="CAG7719139.1"/>
    <property type="molecule type" value="Genomic_DNA"/>
</dbReference>
<evidence type="ECO:0000256" key="8">
    <source>
        <dbReference type="SAM" id="MobiDB-lite"/>
    </source>
</evidence>
<keyword evidence="11" id="KW-1185">Reference proteome</keyword>
<evidence type="ECO:0000256" key="6">
    <source>
        <dbReference type="ARBA" id="ARBA00023242"/>
    </source>
</evidence>
<sequence>PALSVSRSIAMVKIKRKLVTSDQVTKDLLGKRGKKKNPNAKGKAKGVTPKAPANNEVVLPETRNSDEPVVKKRLWKNRQRVLLFGSRGIPFRGRHMMDNLRRLLPHSKKDSKMDKRDTLFSINEIAEMKNCNKCLFFESRKQLDIYMWASNIGSGPSAKFLMENMSTMEELKFTGNCLKGSRAILSFDPAFESAPHLQLLREVLTQIFGTPYHHPKSQPFIDHVFTFAFLDNRIWFRNFQIMEEDGSLVEIGPRFTLNPIRIFDGSFIGQTIWSNPHFVNPNKYRAELKKSAANKYVNKVQHKEEYERTRPTVTYPADPSSEIFQAEEDLE</sequence>
<evidence type="ECO:0000256" key="3">
    <source>
        <dbReference type="ARBA" id="ARBA00006369"/>
    </source>
</evidence>
<dbReference type="GO" id="GO:0006364">
    <property type="term" value="P:rRNA processing"/>
    <property type="evidence" value="ECO:0007669"/>
    <property type="project" value="InterPro"/>
</dbReference>
<evidence type="ECO:0000259" key="9">
    <source>
        <dbReference type="PROSITE" id="PS50833"/>
    </source>
</evidence>
<dbReference type="InterPro" id="IPR007109">
    <property type="entry name" value="Brix"/>
</dbReference>
<dbReference type="SMART" id="SM00879">
    <property type="entry name" value="Brix"/>
    <property type="match status" value="1"/>
</dbReference>
<comment type="subcellular location">
    <subcellularLocation>
        <location evidence="2">Nucleus</location>
        <location evidence="2">Nucleolus</location>
    </subcellularLocation>
</comment>
<comment type="caution">
    <text evidence="10">The sequence shown here is derived from an EMBL/GenBank/DDBJ whole genome shotgun (WGS) entry which is preliminary data.</text>
</comment>
<feature type="region of interest" description="Disordered" evidence="8">
    <location>
        <begin position="304"/>
        <end position="331"/>
    </location>
</feature>
<dbReference type="GO" id="GO:0005730">
    <property type="term" value="C:nucleolus"/>
    <property type="evidence" value="ECO:0007669"/>
    <property type="project" value="UniProtKB-SubCell"/>
</dbReference>
<reference evidence="10" key="1">
    <citation type="submission" date="2021-06" db="EMBL/GenBank/DDBJ databases">
        <authorList>
            <person name="Hodson N. C."/>
            <person name="Mongue J. A."/>
            <person name="Jaron S. K."/>
        </authorList>
    </citation>
    <scope>NUCLEOTIDE SEQUENCE</scope>
</reference>
<dbReference type="PANTHER" id="PTHR13634">
    <property type="entry name" value="RIBOSOME BIOGENESIS PROTEIN BRIX"/>
    <property type="match status" value="1"/>
</dbReference>
<proteinExistence type="inferred from homology"/>
<dbReference type="PANTHER" id="PTHR13634:SF0">
    <property type="entry name" value="RIBOSOME BIOGENESIS PROTEIN BRX1 HOMOLOG"/>
    <property type="match status" value="1"/>
</dbReference>
<dbReference type="Pfam" id="PF04427">
    <property type="entry name" value="Brix"/>
    <property type="match status" value="1"/>
</dbReference>
<feature type="compositionally biased region" description="Basic residues" evidence="8">
    <location>
        <begin position="31"/>
        <end position="44"/>
    </location>
</feature>
<evidence type="ECO:0000256" key="5">
    <source>
        <dbReference type="ARBA" id="ARBA00022517"/>
    </source>
</evidence>
<accession>A0A8J2K3D5</accession>
<name>A0A8J2K3D5_9HEXA</name>
<dbReference type="GO" id="GO:0000027">
    <property type="term" value="P:ribosomal large subunit assembly"/>
    <property type="evidence" value="ECO:0007669"/>
    <property type="project" value="TreeGrafter"/>
</dbReference>
<feature type="non-terminal residue" evidence="10">
    <location>
        <position position="1"/>
    </location>
</feature>
<feature type="region of interest" description="Disordered" evidence="8">
    <location>
        <begin position="23"/>
        <end position="51"/>
    </location>
</feature>
<dbReference type="FunFam" id="3.40.50.10480:FF:000003">
    <property type="entry name" value="Ribosome biogenesis protein BRX1"/>
    <property type="match status" value="1"/>
</dbReference>
<feature type="domain" description="Brix" evidence="9">
    <location>
        <begin position="79"/>
        <end position="268"/>
    </location>
</feature>
<evidence type="ECO:0000256" key="1">
    <source>
        <dbReference type="ARBA" id="ARBA00003439"/>
    </source>
</evidence>